<feature type="domain" description="AttH" evidence="1">
    <location>
        <begin position="46"/>
        <end position="194"/>
    </location>
</feature>
<gene>
    <name evidence="2" type="ORF">ENS15_06560</name>
</gene>
<dbReference type="Gene3D" id="2.40.370.10">
    <property type="entry name" value="AttH-like domain"/>
    <property type="match status" value="1"/>
</dbReference>
<dbReference type="InterPro" id="IPR010791">
    <property type="entry name" value="AttH_dom"/>
</dbReference>
<sequence length="355" mass="42394">MKTKTFILSSIIITIFFFSINCYHIPQKNILDLTKDVQLHKGKIDWYYTYILTQNENNDFNFFIIIFQYYDAKTFFSNIYIKDILKDTFYYYETNVPIYFGMKNLSRTENLKDLGFYIDFSLEDLKCSINFNHDFKLLINGKDGYVIMGDIEDTAGYYSLVSNKLTGFIKNEKIDIDFSKKSKIYAWFDHQWGNIKLDSKNRWVWSGVFLNDDEFLLSGNFKNKQFNFLNYHDTKNKRSLIFEETSLDPITYRKSTLAKKIYEYGFLIRSKNDSIYLFYEPIYEECYIPGVIFTGPCKVKGFIGDSYYEGIGTFEYSEPVDSNFFYPIDFYKDIFKNSKKEIEKIIEKRKEKSKK</sequence>
<reference evidence="2" key="1">
    <citation type="journal article" date="2020" name="mSystems">
        <title>Genome- and Community-Level Interaction Insights into Carbon Utilization and Element Cycling Functions of Hydrothermarchaeota in Hydrothermal Sediment.</title>
        <authorList>
            <person name="Zhou Z."/>
            <person name="Liu Y."/>
            <person name="Xu W."/>
            <person name="Pan J."/>
            <person name="Luo Z.H."/>
            <person name="Li M."/>
        </authorList>
    </citation>
    <scope>NUCLEOTIDE SEQUENCE [LARGE SCALE GENOMIC DNA]</scope>
    <source>
        <strain evidence="2">SpSt-464</strain>
    </source>
</reference>
<evidence type="ECO:0000313" key="2">
    <source>
        <dbReference type="EMBL" id="HFK24287.1"/>
    </source>
</evidence>
<comment type="caution">
    <text evidence="2">The sequence shown here is derived from an EMBL/GenBank/DDBJ whole genome shotgun (WGS) entry which is preliminary data.</text>
</comment>
<dbReference type="Pfam" id="PF07143">
    <property type="entry name" value="CrtC"/>
    <property type="match status" value="1"/>
</dbReference>
<protein>
    <recommendedName>
        <fullName evidence="1">AttH domain-containing protein</fullName>
    </recommendedName>
</protein>
<evidence type="ECO:0000259" key="1">
    <source>
        <dbReference type="Pfam" id="PF07143"/>
    </source>
</evidence>
<name>A0A7C3J765_UNCW3</name>
<dbReference type="EMBL" id="DSTT01000005">
    <property type="protein sequence ID" value="HFK24287.1"/>
    <property type="molecule type" value="Genomic_DNA"/>
</dbReference>
<dbReference type="SUPFAM" id="SSF159245">
    <property type="entry name" value="AttH-like"/>
    <property type="match status" value="1"/>
</dbReference>
<accession>A0A7C3J765</accession>
<dbReference type="InterPro" id="IPR023374">
    <property type="entry name" value="AttH-like_dom_sf"/>
</dbReference>
<dbReference type="AlphaFoldDB" id="A0A7C3J765"/>
<organism evidence="2">
    <name type="scientific">candidate division WOR-3 bacterium</name>
    <dbReference type="NCBI Taxonomy" id="2052148"/>
    <lineage>
        <taxon>Bacteria</taxon>
        <taxon>Bacteria division WOR-3</taxon>
    </lineage>
</organism>
<proteinExistence type="predicted"/>